<dbReference type="NCBIfam" id="TIGR01280">
    <property type="entry name" value="xseB"/>
    <property type="match status" value="1"/>
</dbReference>
<evidence type="ECO:0000256" key="1">
    <source>
        <dbReference type="ARBA" id="ARBA00009998"/>
    </source>
</evidence>
<dbReference type="InterPro" id="IPR037004">
    <property type="entry name" value="Exonuc_VII_ssu_sf"/>
</dbReference>
<evidence type="ECO:0000256" key="4">
    <source>
        <dbReference type="ARBA" id="ARBA00022801"/>
    </source>
</evidence>
<dbReference type="EC" id="3.1.11.6" evidence="6"/>
<dbReference type="EMBL" id="CP065938">
    <property type="protein sequence ID" value="UWX05125.1"/>
    <property type="molecule type" value="Genomic_DNA"/>
</dbReference>
<dbReference type="HAMAP" id="MF_00337">
    <property type="entry name" value="Exonuc_7_S"/>
    <property type="match status" value="1"/>
</dbReference>
<proteinExistence type="inferred from homology"/>
<reference evidence="7" key="1">
    <citation type="submission" date="2020-12" db="EMBL/GenBank/DDBJ databases">
        <title>Taurinivorans muris gen. nov., sp. nov., fundamental and realized metabolic niche of a ubiquitous sulfidogenic bacterium in the murine intestine.</title>
        <authorList>
            <person name="Ye H."/>
            <person name="Hanson B.T."/>
            <person name="Loy A."/>
        </authorList>
    </citation>
    <scope>NUCLEOTIDE SEQUENCE</scope>
    <source>
        <strain evidence="7">LT0009</strain>
    </source>
</reference>
<gene>
    <name evidence="6 7" type="primary">xseB</name>
    <name evidence="7" type="ORF">JBF11_06510</name>
</gene>
<dbReference type="Pfam" id="PF02609">
    <property type="entry name" value="Exonuc_VII_S"/>
    <property type="match status" value="1"/>
</dbReference>
<dbReference type="RefSeq" id="WP_334314689.1">
    <property type="nucleotide sequence ID" value="NZ_CP065938.1"/>
</dbReference>
<sequence>MAKELSFEDKMNKLQEIVDLLEQGKITLAESVKLYKEGLELTQKCKEELEKAKHEVKILQNDTLEDFESNIDHSYSADENIL</sequence>
<dbReference type="PANTHER" id="PTHR34137:SF1">
    <property type="entry name" value="EXODEOXYRIBONUCLEASE 7 SMALL SUBUNIT"/>
    <property type="match status" value="1"/>
</dbReference>
<evidence type="ECO:0000256" key="2">
    <source>
        <dbReference type="ARBA" id="ARBA00022490"/>
    </source>
</evidence>
<dbReference type="PANTHER" id="PTHR34137">
    <property type="entry name" value="EXODEOXYRIBONUCLEASE 7 SMALL SUBUNIT"/>
    <property type="match status" value="1"/>
</dbReference>
<comment type="similarity">
    <text evidence="1 6">Belongs to the XseB family.</text>
</comment>
<accession>A0ABY5XZB8</accession>
<comment type="catalytic activity">
    <reaction evidence="6">
        <text>Exonucleolytic cleavage in either 5'- to 3'- or 3'- to 5'-direction to yield nucleoside 5'-phosphates.</text>
        <dbReference type="EC" id="3.1.11.6"/>
    </reaction>
</comment>
<evidence type="ECO:0000313" key="7">
    <source>
        <dbReference type="EMBL" id="UWX05125.1"/>
    </source>
</evidence>
<comment type="function">
    <text evidence="6">Bidirectionally degrades single-stranded DNA into large acid-insoluble oligonucleotides, which are then degraded further into small acid-soluble oligonucleotides.</text>
</comment>
<keyword evidence="4 6" id="KW-0378">Hydrolase</keyword>
<keyword evidence="5 6" id="KW-0269">Exonuclease</keyword>
<organism evidence="7 8">
    <name type="scientific">Taurinivorans muris</name>
    <dbReference type="NCBI Taxonomy" id="2787751"/>
    <lineage>
        <taxon>Bacteria</taxon>
        <taxon>Pseudomonadati</taxon>
        <taxon>Thermodesulfobacteriota</taxon>
        <taxon>Desulfovibrionia</taxon>
        <taxon>Desulfovibrionales</taxon>
        <taxon>Desulfovibrionaceae</taxon>
        <taxon>Taurinivorans</taxon>
    </lineage>
</organism>
<dbReference type="Gene3D" id="1.10.287.1040">
    <property type="entry name" value="Exonuclease VII, small subunit"/>
    <property type="match status" value="1"/>
</dbReference>
<comment type="subunit">
    <text evidence="6">Heterooligomer composed of large and small subunits.</text>
</comment>
<dbReference type="SUPFAM" id="SSF116842">
    <property type="entry name" value="XseB-like"/>
    <property type="match status" value="1"/>
</dbReference>
<keyword evidence="3 6" id="KW-0540">Nuclease</keyword>
<evidence type="ECO:0000256" key="6">
    <source>
        <dbReference type="HAMAP-Rule" id="MF_00337"/>
    </source>
</evidence>
<dbReference type="PIRSF" id="PIRSF006488">
    <property type="entry name" value="Exonuc_VII_S"/>
    <property type="match status" value="1"/>
</dbReference>
<name>A0ABY5XZB8_9BACT</name>
<comment type="subcellular location">
    <subcellularLocation>
        <location evidence="6">Cytoplasm</location>
    </subcellularLocation>
</comment>
<dbReference type="Proteomes" id="UP001058120">
    <property type="component" value="Chromosome"/>
</dbReference>
<evidence type="ECO:0000256" key="3">
    <source>
        <dbReference type="ARBA" id="ARBA00022722"/>
    </source>
</evidence>
<evidence type="ECO:0000256" key="5">
    <source>
        <dbReference type="ARBA" id="ARBA00022839"/>
    </source>
</evidence>
<keyword evidence="2 6" id="KW-0963">Cytoplasm</keyword>
<evidence type="ECO:0000313" key="8">
    <source>
        <dbReference type="Proteomes" id="UP001058120"/>
    </source>
</evidence>
<dbReference type="GO" id="GO:0008855">
    <property type="term" value="F:exodeoxyribonuclease VII activity"/>
    <property type="evidence" value="ECO:0007669"/>
    <property type="project" value="UniProtKB-EC"/>
</dbReference>
<dbReference type="InterPro" id="IPR003761">
    <property type="entry name" value="Exonuc_VII_S"/>
</dbReference>
<keyword evidence="8" id="KW-1185">Reference proteome</keyword>
<protein>
    <recommendedName>
        <fullName evidence="6">Exodeoxyribonuclease 7 small subunit</fullName>
        <ecNumber evidence="6">3.1.11.6</ecNumber>
    </recommendedName>
    <alternativeName>
        <fullName evidence="6">Exodeoxyribonuclease VII small subunit</fullName>
        <shortName evidence="6">Exonuclease VII small subunit</shortName>
    </alternativeName>
</protein>